<dbReference type="InterPro" id="IPR041694">
    <property type="entry name" value="ADH_N_2"/>
</dbReference>
<dbReference type="SUPFAM" id="SSF50129">
    <property type="entry name" value="GroES-like"/>
    <property type="match status" value="1"/>
</dbReference>
<evidence type="ECO:0000313" key="3">
    <source>
        <dbReference type="EMBL" id="RBP51178.1"/>
    </source>
</evidence>
<dbReference type="GO" id="GO:0016628">
    <property type="term" value="F:oxidoreductase activity, acting on the CH-CH group of donors, NAD or NADP as acceptor"/>
    <property type="evidence" value="ECO:0007669"/>
    <property type="project" value="InterPro"/>
</dbReference>
<reference evidence="3 4" key="1">
    <citation type="submission" date="2018-06" db="EMBL/GenBank/DDBJ databases">
        <title>Genomic Encyclopedia of Type Strains, Phase IV (KMG-IV): sequencing the most valuable type-strain genomes for metagenomic binning, comparative biology and taxonomic classification.</title>
        <authorList>
            <person name="Goeker M."/>
        </authorList>
    </citation>
    <scope>NUCLEOTIDE SEQUENCE [LARGE SCALE GENOMIC DNA]</scope>
    <source>
        <strain evidence="3 4">DSM 24032</strain>
    </source>
</reference>
<protein>
    <recommendedName>
        <fullName evidence="2">Enoyl reductase (ER) domain-containing protein</fullName>
    </recommendedName>
</protein>
<dbReference type="OrthoDB" id="9805663at2"/>
<dbReference type="InterPro" id="IPR020843">
    <property type="entry name" value="ER"/>
</dbReference>
<sequence>MEYTAIKLVKRPELAITPDLFEVVRLQTPELQDGQILIKQTHMSLDPAMKGWMMPDRDSYIPPVELGDVMRSSGVGEIVESKNDRFPVGARVQGMTGWAEYIVSNGQGMNLLPEGIPTEAVLCVLALPGMTAYQGLMNIGKPKAGETLVVSGAAGSVGSMVGQIAKAEGLTVIGTAGSDDKCQWLTEELGFDAAINYKSDDLAKQLAAAAPNGVDLYFENTGGAVQHAVFNLMNAHGRIMVCGMISDYNTSNPSVGPNWMNIIKKRLTIQGFTMPDHYDKIPSMMQAMSGYLMEGKIKYRAHTLHGLESAIEGINLLFTGGNTGKLMVEL</sequence>
<keyword evidence="1" id="KW-0560">Oxidoreductase</keyword>
<keyword evidence="4" id="KW-1185">Reference proteome</keyword>
<dbReference type="InterPro" id="IPR011032">
    <property type="entry name" value="GroES-like_sf"/>
</dbReference>
<name>A0A395JNK8_9GAMM</name>
<dbReference type="InParanoid" id="A0A395JNK8"/>
<dbReference type="Pfam" id="PF16884">
    <property type="entry name" value="ADH_N_2"/>
    <property type="match status" value="1"/>
</dbReference>
<dbReference type="InterPro" id="IPR045010">
    <property type="entry name" value="MDR_fam"/>
</dbReference>
<dbReference type="InterPro" id="IPR013149">
    <property type="entry name" value="ADH-like_C"/>
</dbReference>
<comment type="caution">
    <text evidence="3">The sequence shown here is derived from an EMBL/GenBank/DDBJ whole genome shotgun (WGS) entry which is preliminary data.</text>
</comment>
<dbReference type="PANTHER" id="PTHR43205">
    <property type="entry name" value="PROSTAGLANDIN REDUCTASE"/>
    <property type="match status" value="1"/>
</dbReference>
<dbReference type="FunFam" id="3.40.50.720:FF:000121">
    <property type="entry name" value="Prostaglandin reductase 2"/>
    <property type="match status" value="1"/>
</dbReference>
<dbReference type="AlphaFoldDB" id="A0A395JNK8"/>
<dbReference type="Gene3D" id="3.40.50.720">
    <property type="entry name" value="NAD(P)-binding Rossmann-like Domain"/>
    <property type="match status" value="1"/>
</dbReference>
<dbReference type="SMART" id="SM00829">
    <property type="entry name" value="PKS_ER"/>
    <property type="match status" value="1"/>
</dbReference>
<feature type="domain" description="Enoyl reductase (ER)" evidence="2">
    <location>
        <begin position="19"/>
        <end position="328"/>
    </location>
</feature>
<organism evidence="3 4">
    <name type="scientific">Arenicella xantha</name>
    <dbReference type="NCBI Taxonomy" id="644221"/>
    <lineage>
        <taxon>Bacteria</taxon>
        <taxon>Pseudomonadati</taxon>
        <taxon>Pseudomonadota</taxon>
        <taxon>Gammaproteobacteria</taxon>
        <taxon>Arenicellales</taxon>
        <taxon>Arenicellaceae</taxon>
        <taxon>Arenicella</taxon>
    </lineage>
</organism>
<dbReference type="CDD" id="cd05288">
    <property type="entry name" value="PGDH"/>
    <property type="match status" value="1"/>
</dbReference>
<dbReference type="PANTHER" id="PTHR43205:SF7">
    <property type="entry name" value="PROSTAGLANDIN REDUCTASE 1"/>
    <property type="match status" value="1"/>
</dbReference>
<proteinExistence type="predicted"/>
<dbReference type="InterPro" id="IPR036291">
    <property type="entry name" value="NAD(P)-bd_dom_sf"/>
</dbReference>
<dbReference type="SUPFAM" id="SSF51735">
    <property type="entry name" value="NAD(P)-binding Rossmann-fold domains"/>
    <property type="match status" value="1"/>
</dbReference>
<gene>
    <name evidence="3" type="ORF">DFR28_102597</name>
</gene>
<evidence type="ECO:0000259" key="2">
    <source>
        <dbReference type="SMART" id="SM00829"/>
    </source>
</evidence>
<evidence type="ECO:0000256" key="1">
    <source>
        <dbReference type="ARBA" id="ARBA00023002"/>
    </source>
</evidence>
<dbReference type="Gene3D" id="3.90.180.10">
    <property type="entry name" value="Medium-chain alcohol dehydrogenases, catalytic domain"/>
    <property type="match status" value="1"/>
</dbReference>
<dbReference type="Proteomes" id="UP000253083">
    <property type="component" value="Unassembled WGS sequence"/>
</dbReference>
<dbReference type="Pfam" id="PF00107">
    <property type="entry name" value="ADH_zinc_N"/>
    <property type="match status" value="1"/>
</dbReference>
<dbReference type="EMBL" id="QNRT01000002">
    <property type="protein sequence ID" value="RBP51178.1"/>
    <property type="molecule type" value="Genomic_DNA"/>
</dbReference>
<accession>A0A395JNK8</accession>
<dbReference type="FunCoup" id="A0A395JNK8">
    <property type="interactions" value="209"/>
</dbReference>
<evidence type="ECO:0000313" key="4">
    <source>
        <dbReference type="Proteomes" id="UP000253083"/>
    </source>
</evidence>
<dbReference type="RefSeq" id="WP_113953968.1">
    <property type="nucleotide sequence ID" value="NZ_QNRT01000002.1"/>
</dbReference>